<accession>A0A8X6W1I8</accession>
<protein>
    <submittedName>
        <fullName evidence="1">Uncharacterized protein</fullName>
    </submittedName>
</protein>
<name>A0A8X6W1I8_TRICX</name>
<evidence type="ECO:0000313" key="2">
    <source>
        <dbReference type="Proteomes" id="UP000887159"/>
    </source>
</evidence>
<dbReference type="Proteomes" id="UP000887159">
    <property type="component" value="Unassembled WGS sequence"/>
</dbReference>
<evidence type="ECO:0000313" key="1">
    <source>
        <dbReference type="EMBL" id="GFY26394.1"/>
    </source>
</evidence>
<sequence>MIPTTNPLNLSVELINTLHIEKFENLPICSRAIFHRPTTAREMLPTPRSANPFVSSKNGKTVDEFITSTFSISQNMKNSLEGWHVRSLYAGGRCRSISPAHLACTKSMWSLEGPSAAWYSYYS</sequence>
<proteinExistence type="predicted"/>
<dbReference type="AlphaFoldDB" id="A0A8X6W1I8"/>
<dbReference type="EMBL" id="BMAU01021375">
    <property type="protein sequence ID" value="GFY26394.1"/>
    <property type="molecule type" value="Genomic_DNA"/>
</dbReference>
<comment type="caution">
    <text evidence="1">The sequence shown here is derived from an EMBL/GenBank/DDBJ whole genome shotgun (WGS) entry which is preliminary data.</text>
</comment>
<reference evidence="1" key="1">
    <citation type="submission" date="2020-08" db="EMBL/GenBank/DDBJ databases">
        <title>Multicomponent nature underlies the extraordinary mechanical properties of spider dragline silk.</title>
        <authorList>
            <person name="Kono N."/>
            <person name="Nakamura H."/>
            <person name="Mori M."/>
            <person name="Yoshida Y."/>
            <person name="Ohtoshi R."/>
            <person name="Malay A.D."/>
            <person name="Moran D.A.P."/>
            <person name="Tomita M."/>
            <person name="Numata K."/>
            <person name="Arakawa K."/>
        </authorList>
    </citation>
    <scope>NUCLEOTIDE SEQUENCE</scope>
</reference>
<organism evidence="1 2">
    <name type="scientific">Trichonephila clavipes</name>
    <name type="common">Golden silk orbweaver</name>
    <name type="synonym">Nephila clavipes</name>
    <dbReference type="NCBI Taxonomy" id="2585209"/>
    <lineage>
        <taxon>Eukaryota</taxon>
        <taxon>Metazoa</taxon>
        <taxon>Ecdysozoa</taxon>
        <taxon>Arthropoda</taxon>
        <taxon>Chelicerata</taxon>
        <taxon>Arachnida</taxon>
        <taxon>Araneae</taxon>
        <taxon>Araneomorphae</taxon>
        <taxon>Entelegynae</taxon>
        <taxon>Araneoidea</taxon>
        <taxon>Nephilidae</taxon>
        <taxon>Trichonephila</taxon>
    </lineage>
</organism>
<keyword evidence="2" id="KW-1185">Reference proteome</keyword>
<gene>
    <name evidence="1" type="ORF">TNCV_25911</name>
</gene>